<dbReference type="RefSeq" id="WP_185245048.1">
    <property type="nucleotide sequence ID" value="NZ_AP023213.1"/>
</dbReference>
<proteinExistence type="predicted"/>
<feature type="domain" description="PKD/Chitinase" evidence="2">
    <location>
        <begin position="831"/>
        <end position="914"/>
    </location>
</feature>
<dbReference type="KEGG" id="gbn:GEOBRER4_17030"/>
<name>A0A6S6LZF4_9BACT</name>
<dbReference type="SMART" id="SM00060">
    <property type="entry name" value="FN3"/>
    <property type="match status" value="6"/>
</dbReference>
<dbReference type="Gene3D" id="1.10.1330.10">
    <property type="entry name" value="Dockerin domain"/>
    <property type="match status" value="1"/>
</dbReference>
<evidence type="ECO:0000313" key="4">
    <source>
        <dbReference type="Proteomes" id="UP000515472"/>
    </source>
</evidence>
<dbReference type="InterPro" id="IPR036439">
    <property type="entry name" value="Dockerin_dom_sf"/>
</dbReference>
<feature type="domain" description="Fibronectin type-III" evidence="1">
    <location>
        <begin position="1012"/>
        <end position="1076"/>
    </location>
</feature>
<dbReference type="SMART" id="SM00089">
    <property type="entry name" value="PKD"/>
    <property type="match status" value="8"/>
</dbReference>
<feature type="domain" description="PKD/Chitinase" evidence="2">
    <location>
        <begin position="1005"/>
        <end position="1088"/>
    </location>
</feature>
<evidence type="ECO:0000313" key="3">
    <source>
        <dbReference type="EMBL" id="BCG46953.1"/>
    </source>
</evidence>
<gene>
    <name evidence="3" type="ORF">GEOBRER4_n1772</name>
</gene>
<feature type="domain" description="Fibronectin type-III" evidence="1">
    <location>
        <begin position="756"/>
        <end position="818"/>
    </location>
</feature>
<dbReference type="InterPro" id="IPR003961">
    <property type="entry name" value="FN3_dom"/>
</dbReference>
<accession>A0A6S6LZF4</accession>
<reference evidence="3 4" key="1">
    <citation type="submission" date="2020-06" db="EMBL/GenBank/DDBJ databases">
        <title>Interaction of electrochemicaly active bacteria, Geobacter bremensis R4 on different carbon anode.</title>
        <authorList>
            <person name="Meng L."/>
            <person name="Yoshida N."/>
        </authorList>
    </citation>
    <scope>NUCLEOTIDE SEQUENCE [LARGE SCALE GENOMIC DNA]</scope>
    <source>
        <strain evidence="3 4">R4</strain>
    </source>
</reference>
<dbReference type="Proteomes" id="UP000515472">
    <property type="component" value="Chromosome"/>
</dbReference>
<dbReference type="Pfam" id="PF09136">
    <property type="entry name" value="Glucodextran_B"/>
    <property type="match status" value="4"/>
</dbReference>
<organism evidence="3 4">
    <name type="scientific">Citrifermentans bremense</name>
    <dbReference type="NCBI Taxonomy" id="60035"/>
    <lineage>
        <taxon>Bacteria</taxon>
        <taxon>Pseudomonadati</taxon>
        <taxon>Thermodesulfobacteriota</taxon>
        <taxon>Desulfuromonadia</taxon>
        <taxon>Geobacterales</taxon>
        <taxon>Geobacteraceae</taxon>
        <taxon>Citrifermentans</taxon>
    </lineage>
</organism>
<feature type="domain" description="PKD/Chitinase" evidence="2">
    <location>
        <begin position="659"/>
        <end position="744"/>
    </location>
</feature>
<dbReference type="PANTHER" id="PTHR46182:SF2">
    <property type="entry name" value="FI19480P1"/>
    <property type="match status" value="1"/>
</dbReference>
<dbReference type="EMBL" id="AP023213">
    <property type="protein sequence ID" value="BCG46953.1"/>
    <property type="molecule type" value="Genomic_DNA"/>
</dbReference>
<feature type="domain" description="Fibronectin type-III" evidence="1">
    <location>
        <begin position="1272"/>
        <end position="1334"/>
    </location>
</feature>
<evidence type="ECO:0000259" key="1">
    <source>
        <dbReference type="SMART" id="SM00060"/>
    </source>
</evidence>
<feature type="domain" description="Fibronectin type-III" evidence="1">
    <location>
        <begin position="670"/>
        <end position="732"/>
    </location>
</feature>
<dbReference type="GO" id="GO:0016020">
    <property type="term" value="C:membrane"/>
    <property type="evidence" value="ECO:0007669"/>
    <property type="project" value="TreeGrafter"/>
</dbReference>
<feature type="domain" description="PKD/Chitinase" evidence="2">
    <location>
        <begin position="1089"/>
        <end position="1172"/>
    </location>
</feature>
<dbReference type="Pfam" id="PF22352">
    <property type="entry name" value="K319L-like_PKD"/>
    <property type="match status" value="11"/>
</dbReference>
<dbReference type="InterPro" id="IPR029865">
    <property type="entry name" value="KIAA0319-like"/>
</dbReference>
<evidence type="ECO:0008006" key="5">
    <source>
        <dbReference type="Google" id="ProtNLM"/>
    </source>
</evidence>
<dbReference type="GO" id="GO:0031410">
    <property type="term" value="C:cytoplasmic vesicle"/>
    <property type="evidence" value="ECO:0007669"/>
    <property type="project" value="TreeGrafter"/>
</dbReference>
<dbReference type="InterPro" id="IPR014756">
    <property type="entry name" value="Ig_E-set"/>
</dbReference>
<dbReference type="PANTHER" id="PTHR46182">
    <property type="entry name" value="FI19480P1"/>
    <property type="match status" value="1"/>
</dbReference>
<protein>
    <recommendedName>
        <fullName evidence="5">Ig-like domain-containing protein</fullName>
    </recommendedName>
</protein>
<dbReference type="GO" id="GO:0000272">
    <property type="term" value="P:polysaccharide catabolic process"/>
    <property type="evidence" value="ECO:0007669"/>
    <property type="project" value="InterPro"/>
</dbReference>
<keyword evidence="4" id="KW-1185">Reference proteome</keyword>
<feature type="domain" description="Fibronectin type-III" evidence="1">
    <location>
        <begin position="1186"/>
        <end position="1248"/>
    </location>
</feature>
<dbReference type="Pfam" id="PF19077">
    <property type="entry name" value="Big_13"/>
    <property type="match status" value="1"/>
</dbReference>
<feature type="domain" description="PKD/Chitinase" evidence="2">
    <location>
        <begin position="917"/>
        <end position="1002"/>
    </location>
</feature>
<dbReference type="SUPFAM" id="SSF81296">
    <property type="entry name" value="E set domains"/>
    <property type="match status" value="1"/>
</dbReference>
<feature type="domain" description="PKD/Chitinase" evidence="2">
    <location>
        <begin position="745"/>
        <end position="830"/>
    </location>
</feature>
<feature type="domain" description="Fibronectin type-III" evidence="1">
    <location>
        <begin position="928"/>
        <end position="990"/>
    </location>
</feature>
<dbReference type="InterPro" id="IPR044016">
    <property type="entry name" value="Big_13"/>
</dbReference>
<dbReference type="InterPro" id="IPR013783">
    <property type="entry name" value="Ig-like_fold"/>
</dbReference>
<sequence>MHYGKLRMVVEALTLIILIATSVPAWAALTIDPLSSPSTNTNVAITGTCAEGATVTLDVPGAVVGPVSYPSPTAWRAAVSALADGDHTITATSDMDEPASVSVEFYVDASAPVLTVSTLPSGAVTNVSLLNIAGSATDAASGLALVTINGEAVELQPDGRFSGVVTLVSGPNDIAVAATDRLGNSTTDNRVIRLDLTAPHLAITSPADNTVTSQAVATVTGTVDEESVVVVALGAGGGEAAEQNGTSFSADLALQPGLNTITVTATDLAGNSTVAKRSVLYDSSIPSLQVTQPPQDQATNNMTPVIAGSASDPDSAVQVTIAAGGQTHSPPLEGGSFSQQLSLGGDGSYPVTVTCQDEAGNQATVVRTLLLDTTSPAITMVTTTAAQGRYGEGAQLPLTLSFSEPVSGEGLTLVLSSGGSARCGALAGVASCTAVYTVAFGENSEKLEVTQVSGTISDSAGNGAVDPAVSAAANLGAAKILVIDTGAPTATIASHPADPTSQQSATFSFTSDEAGSGFECSLDAGQYATCSTPVVLDLTGRPNGRHTFAVRAVDLTGNVGAPASWSWTIDTIPPAVTVAPAQNRSGSYLQTATATDASAVSVQWSMVEGSGQITFSAPSSLQTDVTASADGGYVLRLTATDAAGNSASASTSLVWDSTLPTVSAGAGRTAGSAFTQTGSVSDATATTLSWSKASGPGTVSFGSPASAGTTVSMDKDGSYVLRLTATDAAGNSASSDATVVWDTTLPTVSAGVGRTAGSAFTQTGSVTDATATTLSWSKVSGPGTVSFGSQASAGTTVSMDKDGSYLLRLTATDAAGNSASADVTLIWDTTLPTVNAGATRTANRAFTQTGSVSDATATTFSWSKTSGPGTVTFGSSASASTTVSMDQDGSYVLRLTAMDGSGNTAYGEVVIVWDTTLPTVSAGAGRTAGSAFTQTGSASDATATTLSWSKASGPGTVSFGSPASAGTTVSMDKDGSYVLRLTATDAAGNSASSDATVVWDTTPPSVTAGTSRTANTTFTQTGSVTDATTTTLSWSTVSGPGTVSFGSPASVGTTVSMDKDGSYVLRLTATDAAGNSASADVTLIWDTTLPTVNAGATRTANRAFTQTGSVSDATATTFSWSKTSGPGTVTFGSSASASTTVSMDQDGSYVLRLTAMDGSGNTAYGEVVIVWDTTLPTVSAGVGRTAGSAFTQTGSVSDATATTLSWSKVSGPGTVSFGSPASAGTTVSMDKNGSYVLRLTAVDAAGNSSTSDVAVVWDTTAPTLIQPPPVSTAASVNLTVQASDATSLTYQWQQLSGPGTVTLGQPVSPTTSASADLDGVYLLRFTATDAAGNGSATEASLTWDTTAPQVAAGGSRVVNAPFTPAATASDATPLKYAWEQLSGPGNIAFSDATALVPQISATADGSYSLRITATDAAGNSSSDTLALLWTTQLPLVSAGPDSAHNVSFTQYGFASGTTQLTFKWSQASGPGTVSFGSPDALATTVSADQQGTYLLRLTSTDQAGNVSSSDASLIWDLDPPALSVDLPPDHSYTSIQQLALSGKVVDSLSGIQSLQLNGASLALDTNGNFSQTVQLSTGTNVITVVAIDQAGNATHSTSSVILDQAVPVISLTAPATNEFKTNKSQLMIIGSVDHDCVLTIHVSGPAGARDFTASPLAGTLFSQLVDNLAVGVTTIRLTATTQANLSSTRVITVTYQTESPTLTLTSPQGDVRPGQNTLVVAGTATDKMTAVKVTISVNGQFYTPAVVDGAFSQSVPLTVKGLYPVTVTATNEAGGATVATRRVIYATPTGDLNADGKTDISDALLALQVSVGMRPQLDGFLVSGDMAPLVDDVPAPDWIIDIGDAVLILRVIVGSLEQPT</sequence>
<dbReference type="InterPro" id="IPR022409">
    <property type="entry name" value="PKD/Chitinase_dom"/>
</dbReference>
<evidence type="ECO:0000259" key="2">
    <source>
        <dbReference type="SMART" id="SM00089"/>
    </source>
</evidence>
<feature type="domain" description="PKD/Chitinase" evidence="2">
    <location>
        <begin position="1433"/>
        <end position="1518"/>
    </location>
</feature>
<feature type="domain" description="PKD/Chitinase" evidence="2">
    <location>
        <begin position="535"/>
        <end position="658"/>
    </location>
</feature>
<dbReference type="Gene3D" id="2.60.40.10">
    <property type="entry name" value="Immunoglobulins"/>
    <property type="match status" value="19"/>
</dbReference>